<dbReference type="InterPro" id="IPR029062">
    <property type="entry name" value="Class_I_gatase-like"/>
</dbReference>
<dbReference type="GO" id="GO:0016740">
    <property type="term" value="F:transferase activity"/>
    <property type="evidence" value="ECO:0007669"/>
    <property type="project" value="UniProtKB-KW"/>
</dbReference>
<keyword evidence="3" id="KW-1185">Reference proteome</keyword>
<dbReference type="PANTHER" id="PTHR42695">
    <property type="entry name" value="GLUTAMINE AMIDOTRANSFERASE YLR126C-RELATED"/>
    <property type="match status" value="1"/>
</dbReference>
<dbReference type="CDD" id="cd01741">
    <property type="entry name" value="GATase1_1"/>
    <property type="match status" value="1"/>
</dbReference>
<protein>
    <submittedName>
        <fullName evidence="2">Glutamine amidotransferase</fullName>
    </submittedName>
</protein>
<evidence type="ECO:0000259" key="1">
    <source>
        <dbReference type="Pfam" id="PF00117"/>
    </source>
</evidence>
<dbReference type="Proteomes" id="UP000271272">
    <property type="component" value="Unassembled WGS sequence"/>
</dbReference>
<reference evidence="2 3" key="1">
    <citation type="submission" date="2018-11" db="EMBL/GenBank/DDBJ databases">
        <title>Genomes From Bacteria Associated with the Canine Oral Cavity: a Test Case for Automated Genome-Based Taxonomic Assignment.</title>
        <authorList>
            <person name="Coil D.A."/>
            <person name="Jospin G."/>
            <person name="Darling A.E."/>
            <person name="Wallis C."/>
            <person name="Davis I.J."/>
            <person name="Harris S."/>
            <person name="Eisen J.A."/>
            <person name="Holcombe L.J."/>
            <person name="O'Flynn C."/>
        </authorList>
    </citation>
    <scope>NUCLEOTIDE SEQUENCE [LARGE SCALE GENOMIC DNA]</scope>
    <source>
        <strain evidence="2 3">OH5050</strain>
    </source>
</reference>
<dbReference type="PANTHER" id="PTHR42695:SF5">
    <property type="entry name" value="GLUTAMINE AMIDOTRANSFERASE YLR126C-RELATED"/>
    <property type="match status" value="1"/>
</dbReference>
<evidence type="ECO:0000313" key="2">
    <source>
        <dbReference type="EMBL" id="RRD29047.1"/>
    </source>
</evidence>
<sequence length="244" mass="27022">MKPFLFLATRDDDEPADAEYEAFLARTGLDESSLVRLRLEAEPLPELDLEDWSGILVGGSPFNASTPEDLKSSVQLRVEAELRGLLDRVVEADFPFLGACYGVGTLACHQGAVIDTTYREEVGAPEITLTRAGRQDPICAGIPEVFRAFVAHKEAVTVPPAHAVILATGQDCPVQIFRVRSNLYATQFHPELDGDYLAHRLSFYANHGYFVPDELPALQARVRAQDVSDSWKVLRNFVEVHARD</sequence>
<accession>A0A3P1V5T2</accession>
<proteinExistence type="predicted"/>
<dbReference type="RefSeq" id="WP_124934005.1">
    <property type="nucleotide sequence ID" value="NZ_RQZC01000012.1"/>
</dbReference>
<dbReference type="InterPro" id="IPR044992">
    <property type="entry name" value="ChyE-like"/>
</dbReference>
<dbReference type="PROSITE" id="PS51273">
    <property type="entry name" value="GATASE_TYPE_1"/>
    <property type="match status" value="1"/>
</dbReference>
<feature type="domain" description="Glutamine amidotransferase" evidence="1">
    <location>
        <begin position="48"/>
        <end position="193"/>
    </location>
</feature>
<dbReference type="NCBIfam" id="NF005743">
    <property type="entry name" value="PRK07567.1"/>
    <property type="match status" value="1"/>
</dbReference>
<keyword evidence="2" id="KW-0808">Transferase</keyword>
<comment type="caution">
    <text evidence="2">The sequence shown here is derived from an EMBL/GenBank/DDBJ whole genome shotgun (WGS) entry which is preliminary data.</text>
</comment>
<organism evidence="2 3">
    <name type="scientific">Actinomyces bowdenii</name>
    <dbReference type="NCBI Taxonomy" id="131109"/>
    <lineage>
        <taxon>Bacteria</taxon>
        <taxon>Bacillati</taxon>
        <taxon>Actinomycetota</taxon>
        <taxon>Actinomycetes</taxon>
        <taxon>Actinomycetales</taxon>
        <taxon>Actinomycetaceae</taxon>
        <taxon>Actinomyces</taxon>
    </lineage>
</organism>
<dbReference type="OrthoDB" id="5196541at2"/>
<name>A0A3P1V5T2_9ACTO</name>
<dbReference type="GO" id="GO:0005829">
    <property type="term" value="C:cytosol"/>
    <property type="evidence" value="ECO:0007669"/>
    <property type="project" value="TreeGrafter"/>
</dbReference>
<dbReference type="SUPFAM" id="SSF52317">
    <property type="entry name" value="Class I glutamine amidotransferase-like"/>
    <property type="match status" value="1"/>
</dbReference>
<evidence type="ECO:0000313" key="3">
    <source>
        <dbReference type="Proteomes" id="UP000271272"/>
    </source>
</evidence>
<keyword evidence="2" id="KW-0315">Glutamine amidotransferase</keyword>
<gene>
    <name evidence="2" type="ORF">EII10_08130</name>
</gene>
<dbReference type="InterPro" id="IPR017926">
    <property type="entry name" value="GATASE"/>
</dbReference>
<dbReference type="AlphaFoldDB" id="A0A3P1V5T2"/>
<dbReference type="EMBL" id="RQZC01000012">
    <property type="protein sequence ID" value="RRD29047.1"/>
    <property type="molecule type" value="Genomic_DNA"/>
</dbReference>
<dbReference type="Gene3D" id="3.40.50.880">
    <property type="match status" value="1"/>
</dbReference>
<dbReference type="Pfam" id="PF00117">
    <property type="entry name" value="GATase"/>
    <property type="match status" value="1"/>
</dbReference>